<evidence type="ECO:0000313" key="3">
    <source>
        <dbReference type="Proteomes" id="UP000736335"/>
    </source>
</evidence>
<reference evidence="2" key="1">
    <citation type="journal article" date="2020" name="Nat. Commun.">
        <title>Large-scale genome sequencing of mycorrhizal fungi provides insights into the early evolution of symbiotic traits.</title>
        <authorList>
            <person name="Miyauchi S."/>
            <person name="Kiss E."/>
            <person name="Kuo A."/>
            <person name="Drula E."/>
            <person name="Kohler A."/>
            <person name="Sanchez-Garcia M."/>
            <person name="Morin E."/>
            <person name="Andreopoulos B."/>
            <person name="Barry K.W."/>
            <person name="Bonito G."/>
            <person name="Buee M."/>
            <person name="Carver A."/>
            <person name="Chen C."/>
            <person name="Cichocki N."/>
            <person name="Clum A."/>
            <person name="Culley D."/>
            <person name="Crous P.W."/>
            <person name="Fauchery L."/>
            <person name="Girlanda M."/>
            <person name="Hayes R.D."/>
            <person name="Keri Z."/>
            <person name="LaButti K."/>
            <person name="Lipzen A."/>
            <person name="Lombard V."/>
            <person name="Magnuson J."/>
            <person name="Maillard F."/>
            <person name="Murat C."/>
            <person name="Nolan M."/>
            <person name="Ohm R.A."/>
            <person name="Pangilinan J."/>
            <person name="Pereira M.F."/>
            <person name="Perotto S."/>
            <person name="Peter M."/>
            <person name="Pfister S."/>
            <person name="Riley R."/>
            <person name="Sitrit Y."/>
            <person name="Stielow J.B."/>
            <person name="Szollosi G."/>
            <person name="Zifcakova L."/>
            <person name="Stursova M."/>
            <person name="Spatafora J.W."/>
            <person name="Tedersoo L."/>
            <person name="Vaario L.M."/>
            <person name="Yamada A."/>
            <person name="Yan M."/>
            <person name="Wang P."/>
            <person name="Xu J."/>
            <person name="Bruns T."/>
            <person name="Baldrian P."/>
            <person name="Vilgalys R."/>
            <person name="Dunand C."/>
            <person name="Henrissat B."/>
            <person name="Grigoriev I.V."/>
            <person name="Hibbett D."/>
            <person name="Nagy L.G."/>
            <person name="Martin F.M."/>
        </authorList>
    </citation>
    <scope>NUCLEOTIDE SEQUENCE</scope>
    <source>
        <strain evidence="2">UH-Tt-Lm1</strain>
    </source>
</reference>
<dbReference type="AlphaFoldDB" id="A0A9P6H5V4"/>
<name>A0A9P6H5V4_9AGAM</name>
<protein>
    <recommendedName>
        <fullName evidence="4">F-box domain-containing protein</fullName>
    </recommendedName>
</protein>
<evidence type="ECO:0000313" key="2">
    <source>
        <dbReference type="EMBL" id="KAF9779657.1"/>
    </source>
</evidence>
<dbReference type="SUPFAM" id="SSF52047">
    <property type="entry name" value="RNI-like"/>
    <property type="match status" value="1"/>
</dbReference>
<sequence length="462" mass="51865">MSSSPRVQHNKPPVLEGQSQGSSSIMGREINIESIKALERQIEEGNGDAIELKRARNSLLNISTIVPPEILGDIFSWTLIRASSFSGFCEGSYNFLLVCHYWSEVASHTPKLWSFWGNTLQEWEKWHSRHPGFVPLDLVLNGNTGRMDNSIDSALRGALRDRAAQDTIRQLHLLWDHKVPLSSIISSLTPDGDRAQCKSIESIDLRSFGPSVLDVSNFFSRTYLPKLQSLRLHGVFKMASWGHLAQRTTLLTLLSLDIDKSPPSSTPTTRQLFSILASNPGLQLLSLVVPKIPEDSDYGSIPQVTLRHLKRLLLTGDLHRVFSVLDRLAFPRPLTFIEVTALDSTVEVISHTLGPYLQRYFQCDYEPRDRLAIEAYSSYNHISIVVKTQGGTPSFSPFLAKFRVSLDPNAAESREVLESLCHDFIAFTPRERAYAFATNLPRTRLEALLATMQNIERLGLSL</sequence>
<reference evidence="2" key="2">
    <citation type="submission" date="2020-11" db="EMBL/GenBank/DDBJ databases">
        <authorList>
            <consortium name="DOE Joint Genome Institute"/>
            <person name="Kuo A."/>
            <person name="Miyauchi S."/>
            <person name="Kiss E."/>
            <person name="Drula E."/>
            <person name="Kohler A."/>
            <person name="Sanchez-Garcia M."/>
            <person name="Andreopoulos B."/>
            <person name="Barry K.W."/>
            <person name="Bonito G."/>
            <person name="Buee M."/>
            <person name="Carver A."/>
            <person name="Chen C."/>
            <person name="Cichocki N."/>
            <person name="Clum A."/>
            <person name="Culley D."/>
            <person name="Crous P.W."/>
            <person name="Fauchery L."/>
            <person name="Girlanda M."/>
            <person name="Hayes R."/>
            <person name="Keri Z."/>
            <person name="Labutti K."/>
            <person name="Lipzen A."/>
            <person name="Lombard V."/>
            <person name="Magnuson J."/>
            <person name="Maillard F."/>
            <person name="Morin E."/>
            <person name="Murat C."/>
            <person name="Nolan M."/>
            <person name="Ohm R."/>
            <person name="Pangilinan J."/>
            <person name="Pereira M."/>
            <person name="Perotto S."/>
            <person name="Peter M."/>
            <person name="Riley R."/>
            <person name="Sitrit Y."/>
            <person name="Stielow B."/>
            <person name="Szollosi G."/>
            <person name="Zifcakova L."/>
            <person name="Stursova M."/>
            <person name="Spatafora J.W."/>
            <person name="Tedersoo L."/>
            <person name="Vaario L.-M."/>
            <person name="Yamada A."/>
            <person name="Yan M."/>
            <person name="Wang P."/>
            <person name="Xu J."/>
            <person name="Bruns T."/>
            <person name="Baldrian P."/>
            <person name="Vilgalys R."/>
            <person name="Henrissat B."/>
            <person name="Grigoriev I.V."/>
            <person name="Hibbett D."/>
            <person name="Nagy L.G."/>
            <person name="Martin F.M."/>
        </authorList>
    </citation>
    <scope>NUCLEOTIDE SEQUENCE</scope>
    <source>
        <strain evidence="2">UH-Tt-Lm1</strain>
    </source>
</reference>
<dbReference type="Proteomes" id="UP000736335">
    <property type="component" value="Unassembled WGS sequence"/>
</dbReference>
<evidence type="ECO:0000256" key="1">
    <source>
        <dbReference type="SAM" id="MobiDB-lite"/>
    </source>
</evidence>
<gene>
    <name evidence="2" type="ORF">BJ322DRAFT_1113449</name>
</gene>
<proteinExistence type="predicted"/>
<dbReference type="EMBL" id="WIUZ02000019">
    <property type="protein sequence ID" value="KAF9779657.1"/>
    <property type="molecule type" value="Genomic_DNA"/>
</dbReference>
<comment type="caution">
    <text evidence="2">The sequence shown here is derived from an EMBL/GenBank/DDBJ whole genome shotgun (WGS) entry which is preliminary data.</text>
</comment>
<dbReference type="OrthoDB" id="3229088at2759"/>
<evidence type="ECO:0008006" key="4">
    <source>
        <dbReference type="Google" id="ProtNLM"/>
    </source>
</evidence>
<feature type="region of interest" description="Disordered" evidence="1">
    <location>
        <begin position="1"/>
        <end position="23"/>
    </location>
</feature>
<organism evidence="2 3">
    <name type="scientific">Thelephora terrestris</name>
    <dbReference type="NCBI Taxonomy" id="56493"/>
    <lineage>
        <taxon>Eukaryota</taxon>
        <taxon>Fungi</taxon>
        <taxon>Dikarya</taxon>
        <taxon>Basidiomycota</taxon>
        <taxon>Agaricomycotina</taxon>
        <taxon>Agaricomycetes</taxon>
        <taxon>Thelephorales</taxon>
        <taxon>Thelephoraceae</taxon>
        <taxon>Thelephora</taxon>
    </lineage>
</organism>
<accession>A0A9P6H5V4</accession>
<keyword evidence="3" id="KW-1185">Reference proteome</keyword>